<feature type="compositionally biased region" description="Basic and acidic residues" evidence="1">
    <location>
        <begin position="1"/>
        <end position="14"/>
    </location>
</feature>
<evidence type="ECO:0000313" key="2">
    <source>
        <dbReference type="EMBL" id="KAA0035042.1"/>
    </source>
</evidence>
<dbReference type="Proteomes" id="UP000321393">
    <property type="component" value="Unassembled WGS sequence"/>
</dbReference>
<feature type="region of interest" description="Disordered" evidence="1">
    <location>
        <begin position="1"/>
        <end position="25"/>
    </location>
</feature>
<protein>
    <submittedName>
        <fullName evidence="2">Transport protein sec23</fullName>
    </submittedName>
</protein>
<evidence type="ECO:0000313" key="3">
    <source>
        <dbReference type="EMBL" id="TYK02375.1"/>
    </source>
</evidence>
<feature type="compositionally biased region" description="Polar residues" evidence="1">
    <location>
        <begin position="73"/>
        <end position="91"/>
    </location>
</feature>
<dbReference type="AlphaFoldDB" id="A0A5A7SUY1"/>
<evidence type="ECO:0000313" key="5">
    <source>
        <dbReference type="Proteomes" id="UP000321947"/>
    </source>
</evidence>
<dbReference type="EMBL" id="SSTD01015655">
    <property type="protein sequence ID" value="TYK02375.1"/>
    <property type="molecule type" value="Genomic_DNA"/>
</dbReference>
<organism evidence="2 4">
    <name type="scientific">Cucumis melo var. makuwa</name>
    <name type="common">Oriental melon</name>
    <dbReference type="NCBI Taxonomy" id="1194695"/>
    <lineage>
        <taxon>Eukaryota</taxon>
        <taxon>Viridiplantae</taxon>
        <taxon>Streptophyta</taxon>
        <taxon>Embryophyta</taxon>
        <taxon>Tracheophyta</taxon>
        <taxon>Spermatophyta</taxon>
        <taxon>Magnoliopsida</taxon>
        <taxon>eudicotyledons</taxon>
        <taxon>Gunneridae</taxon>
        <taxon>Pentapetalae</taxon>
        <taxon>rosids</taxon>
        <taxon>fabids</taxon>
        <taxon>Cucurbitales</taxon>
        <taxon>Cucurbitaceae</taxon>
        <taxon>Benincaseae</taxon>
        <taxon>Cucumis</taxon>
    </lineage>
</organism>
<evidence type="ECO:0000313" key="4">
    <source>
        <dbReference type="Proteomes" id="UP000321393"/>
    </source>
</evidence>
<dbReference type="EMBL" id="SSTE01020204">
    <property type="protein sequence ID" value="KAA0035042.1"/>
    <property type="molecule type" value="Genomic_DNA"/>
</dbReference>
<reference evidence="4 5" key="1">
    <citation type="submission" date="2019-08" db="EMBL/GenBank/DDBJ databases">
        <title>Draft genome sequences of two oriental melons (Cucumis melo L. var makuwa).</title>
        <authorList>
            <person name="Kwon S.-Y."/>
        </authorList>
    </citation>
    <scope>NUCLEOTIDE SEQUENCE [LARGE SCALE GENOMIC DNA]</scope>
    <source>
        <strain evidence="5">cv. Chang Bougi</strain>
        <strain evidence="4">cv. SW 3</strain>
        <tissue evidence="2">Leaf</tissue>
    </source>
</reference>
<feature type="region of interest" description="Disordered" evidence="1">
    <location>
        <begin position="48"/>
        <end position="94"/>
    </location>
</feature>
<dbReference type="Proteomes" id="UP000321947">
    <property type="component" value="Unassembled WGS sequence"/>
</dbReference>
<comment type="caution">
    <text evidence="2">The sequence shown here is derived from an EMBL/GenBank/DDBJ whole genome shotgun (WGS) entry which is preliminary data.</text>
</comment>
<proteinExistence type="predicted"/>
<dbReference type="OrthoDB" id="1746033at2759"/>
<gene>
    <name evidence="3" type="ORF">E5676_scaffold155G00780</name>
    <name evidence="2" type="ORF">E6C27_scaffold57G00970</name>
</gene>
<accession>A0A5A7SUY1</accession>
<name>A0A5A7SUY1_CUCMM</name>
<feature type="compositionally biased region" description="Basic and acidic residues" evidence="1">
    <location>
        <begin position="48"/>
        <end position="59"/>
    </location>
</feature>
<sequence>MKKGKGEVKTRTSDQLRAAGITGSRKSLATRIQNLSSSSEEDRCWKVHGRFPRDNKRSSNEQQNLGRTDVRETASTSQLIGPTASQTSSPTLGAIAQSGLEFGEDDWHYPT</sequence>
<evidence type="ECO:0000256" key="1">
    <source>
        <dbReference type="SAM" id="MobiDB-lite"/>
    </source>
</evidence>